<dbReference type="InterPro" id="IPR000014">
    <property type="entry name" value="PAS"/>
</dbReference>
<protein>
    <submittedName>
        <fullName evidence="6">EAL domain-containing protein</fullName>
    </submittedName>
</protein>
<evidence type="ECO:0000256" key="1">
    <source>
        <dbReference type="SAM" id="Phobius"/>
    </source>
</evidence>
<dbReference type="CDD" id="cd01949">
    <property type="entry name" value="GGDEF"/>
    <property type="match status" value="1"/>
</dbReference>
<feature type="domain" description="EAL" evidence="4">
    <location>
        <begin position="497"/>
        <end position="751"/>
    </location>
</feature>
<dbReference type="SMART" id="SM00267">
    <property type="entry name" value="GGDEF"/>
    <property type="match status" value="1"/>
</dbReference>
<dbReference type="RefSeq" id="WP_249474975.1">
    <property type="nucleotide sequence ID" value="NZ_JAMBEP010000002.1"/>
</dbReference>
<evidence type="ECO:0000313" key="7">
    <source>
        <dbReference type="Proteomes" id="UP001431217"/>
    </source>
</evidence>
<evidence type="ECO:0000259" key="3">
    <source>
        <dbReference type="PROSITE" id="PS50113"/>
    </source>
</evidence>
<dbReference type="InterPro" id="IPR000160">
    <property type="entry name" value="GGDEF_dom"/>
</dbReference>
<dbReference type="SUPFAM" id="SSF55073">
    <property type="entry name" value="Nucleotide cyclase"/>
    <property type="match status" value="1"/>
</dbReference>
<dbReference type="Pfam" id="PF00990">
    <property type="entry name" value="GGDEF"/>
    <property type="match status" value="1"/>
</dbReference>
<dbReference type="PROSITE" id="PS50887">
    <property type="entry name" value="GGDEF"/>
    <property type="match status" value="1"/>
</dbReference>
<keyword evidence="1" id="KW-0472">Membrane</keyword>
<dbReference type="InterPro" id="IPR043128">
    <property type="entry name" value="Rev_trsase/Diguanyl_cyclase"/>
</dbReference>
<dbReference type="SMART" id="SM00091">
    <property type="entry name" value="PAS"/>
    <property type="match status" value="1"/>
</dbReference>
<dbReference type="PROSITE" id="PS50112">
    <property type="entry name" value="PAS"/>
    <property type="match status" value="1"/>
</dbReference>
<dbReference type="Pfam" id="PF08447">
    <property type="entry name" value="PAS_3"/>
    <property type="match status" value="1"/>
</dbReference>
<dbReference type="InterPro" id="IPR052155">
    <property type="entry name" value="Biofilm_reg_signaling"/>
</dbReference>
<comment type="caution">
    <text evidence="6">The sequence shown here is derived from an EMBL/GenBank/DDBJ whole genome shotgun (WGS) entry which is preliminary data.</text>
</comment>
<dbReference type="InterPro" id="IPR035965">
    <property type="entry name" value="PAS-like_dom_sf"/>
</dbReference>
<reference evidence="6 7" key="1">
    <citation type="submission" date="2022-05" db="EMBL/GenBank/DDBJ databases">
        <title>Luteimonas sp. SX5, whole genome shotgun sequencing project.</title>
        <authorList>
            <person name="Zhao G."/>
            <person name="Shen L."/>
        </authorList>
    </citation>
    <scope>NUCLEOTIDE SEQUENCE [LARGE SCALE GENOMIC DNA]</scope>
    <source>
        <strain evidence="6 7">SX5</strain>
    </source>
</reference>
<evidence type="ECO:0000259" key="5">
    <source>
        <dbReference type="PROSITE" id="PS50887"/>
    </source>
</evidence>
<dbReference type="PROSITE" id="PS50883">
    <property type="entry name" value="EAL"/>
    <property type="match status" value="1"/>
</dbReference>
<dbReference type="PANTHER" id="PTHR44757">
    <property type="entry name" value="DIGUANYLATE CYCLASE DGCP"/>
    <property type="match status" value="1"/>
</dbReference>
<feature type="domain" description="GGDEF" evidence="5">
    <location>
        <begin position="354"/>
        <end position="488"/>
    </location>
</feature>
<keyword evidence="1" id="KW-1133">Transmembrane helix</keyword>
<dbReference type="Pfam" id="PF00563">
    <property type="entry name" value="EAL"/>
    <property type="match status" value="1"/>
</dbReference>
<dbReference type="NCBIfam" id="TIGR00229">
    <property type="entry name" value="sensory_box"/>
    <property type="match status" value="2"/>
</dbReference>
<dbReference type="Proteomes" id="UP001431217">
    <property type="component" value="Unassembled WGS sequence"/>
</dbReference>
<dbReference type="PROSITE" id="PS50113">
    <property type="entry name" value="PAC"/>
    <property type="match status" value="1"/>
</dbReference>
<dbReference type="InterPro" id="IPR001633">
    <property type="entry name" value="EAL_dom"/>
</dbReference>
<dbReference type="SUPFAM" id="SSF141868">
    <property type="entry name" value="EAL domain-like"/>
    <property type="match status" value="1"/>
</dbReference>
<organism evidence="6 7">
    <name type="scientific">Luteimonas galliterrae</name>
    <dbReference type="NCBI Taxonomy" id="2940486"/>
    <lineage>
        <taxon>Bacteria</taxon>
        <taxon>Pseudomonadati</taxon>
        <taxon>Pseudomonadota</taxon>
        <taxon>Gammaproteobacteria</taxon>
        <taxon>Lysobacterales</taxon>
        <taxon>Lysobacteraceae</taxon>
        <taxon>Luteimonas</taxon>
    </lineage>
</organism>
<dbReference type="EMBL" id="JAMBEP010000002">
    <property type="protein sequence ID" value="MCL1635452.1"/>
    <property type="molecule type" value="Genomic_DNA"/>
</dbReference>
<dbReference type="NCBIfam" id="TIGR00254">
    <property type="entry name" value="GGDEF"/>
    <property type="match status" value="1"/>
</dbReference>
<dbReference type="Gene3D" id="3.20.20.450">
    <property type="entry name" value="EAL domain"/>
    <property type="match status" value="1"/>
</dbReference>
<sequence length="765" mass="85994">MLHVRSAAGAEPAAALPAAGTRTATPSPWRSLQALLAMSALLIAAGASLAWWLWRRRLQAERGYFEQIREREERLKIALWASGEHFWDNDLTTNAAHVLSVDDPGDKPGTTIRNLHFANLELEVHPDDLPTVRQNMQAHIEGRTPMFVSEHRARNRDGKWVWIRARGRAVARDKQGRVTRVAGTARDISDRRDADRERRIASEVLRSMNEAVSVLDENFVFVAVNPAFSKTTGYSEEEAIGQSASILDSPQHDEDFYRDLRAQVTRDGHWAGEVWQRRKNGEDFLCSLESIRVEGAIDQRNLYVAVLSDITHAKRTEHELRLLANYDTLTNLPNRSLLSERLSQAIVNARREDTRIAVLFLDLDRFKDVNDSLGHATGDRILRASAARLREVAPPGATVARLSGDEFTVVLEHLQDPEEGDRLAERIIQAFDAPLGIEDRREIIISPSIGISLYPDHAQVPTDLLKHADTAMYQAKAAGRRTYQRYTEQMEWELRQRATLSGALRKVLENGELRLVYQPRLSLRTGAITGVEALLRWEHPYLGVIPPNHFIPLAEESGMILPIGEWVMREACTMLRRWRQHGLGNLNMSVNVSALQLLRGDLPQQVAKVLADTGIPGERLELELTETVVMTKAAQAAATMQALRDLGVRLAIDDFGTGYSSLAYLKRLPITTLKIDKAFIDDIAQDRDDKAITSSIIAMARTLGLYVVAEGVEHQAQARLLLEQHCDEIQGYWVARPLDPYRCLAFLRNWQSGVARFEPGRSEPA</sequence>
<dbReference type="InterPro" id="IPR013655">
    <property type="entry name" value="PAS_fold_3"/>
</dbReference>
<feature type="transmembrane region" description="Helical" evidence="1">
    <location>
        <begin position="34"/>
        <end position="54"/>
    </location>
</feature>
<gene>
    <name evidence="6" type="ORF">M2650_12550</name>
</gene>
<dbReference type="CDD" id="cd00130">
    <property type="entry name" value="PAS"/>
    <property type="match status" value="2"/>
</dbReference>
<name>A0ABT0MKP8_9GAMM</name>
<accession>A0ABT0MKP8</accession>
<dbReference type="SUPFAM" id="SSF55785">
    <property type="entry name" value="PYP-like sensor domain (PAS domain)"/>
    <property type="match status" value="2"/>
</dbReference>
<dbReference type="SMART" id="SM00086">
    <property type="entry name" value="PAC"/>
    <property type="match status" value="2"/>
</dbReference>
<keyword evidence="1" id="KW-0812">Transmembrane</keyword>
<dbReference type="Pfam" id="PF13426">
    <property type="entry name" value="PAS_9"/>
    <property type="match status" value="1"/>
</dbReference>
<evidence type="ECO:0000313" key="6">
    <source>
        <dbReference type="EMBL" id="MCL1635452.1"/>
    </source>
</evidence>
<dbReference type="SMART" id="SM00052">
    <property type="entry name" value="EAL"/>
    <property type="match status" value="1"/>
</dbReference>
<dbReference type="PANTHER" id="PTHR44757:SF2">
    <property type="entry name" value="BIOFILM ARCHITECTURE MAINTENANCE PROTEIN MBAA"/>
    <property type="match status" value="1"/>
</dbReference>
<dbReference type="InterPro" id="IPR035919">
    <property type="entry name" value="EAL_sf"/>
</dbReference>
<feature type="domain" description="PAS" evidence="2">
    <location>
        <begin position="197"/>
        <end position="267"/>
    </location>
</feature>
<feature type="domain" description="PAC" evidence="3">
    <location>
        <begin position="147"/>
        <end position="200"/>
    </location>
</feature>
<dbReference type="CDD" id="cd01948">
    <property type="entry name" value="EAL"/>
    <property type="match status" value="1"/>
</dbReference>
<evidence type="ECO:0000259" key="4">
    <source>
        <dbReference type="PROSITE" id="PS50883"/>
    </source>
</evidence>
<dbReference type="InterPro" id="IPR001610">
    <property type="entry name" value="PAC"/>
</dbReference>
<evidence type="ECO:0000259" key="2">
    <source>
        <dbReference type="PROSITE" id="PS50112"/>
    </source>
</evidence>
<dbReference type="InterPro" id="IPR029787">
    <property type="entry name" value="Nucleotide_cyclase"/>
</dbReference>
<dbReference type="Gene3D" id="3.30.70.270">
    <property type="match status" value="1"/>
</dbReference>
<dbReference type="InterPro" id="IPR000700">
    <property type="entry name" value="PAS-assoc_C"/>
</dbReference>
<proteinExistence type="predicted"/>
<dbReference type="Gene3D" id="3.30.450.20">
    <property type="entry name" value="PAS domain"/>
    <property type="match status" value="2"/>
</dbReference>
<keyword evidence="7" id="KW-1185">Reference proteome</keyword>